<keyword evidence="2" id="KW-1185">Reference proteome</keyword>
<protein>
    <submittedName>
        <fullName evidence="1">Uncharacterized protein</fullName>
    </submittedName>
</protein>
<dbReference type="AlphaFoldDB" id="A0A226CX51"/>
<gene>
    <name evidence="1" type="ORF">Fcan01_27343</name>
</gene>
<sequence length="109" mass="11923">MDEVGSCAWSGCGFHAKCATELTGGSGRTMFVARDSCGPLGLQHSDLCCTPTCEWSPCGQKCDQWVKPDRQTFHGVEHPDGEKYCELSLNRPGVGPITLPNKRWFCCPN</sequence>
<evidence type="ECO:0000313" key="1">
    <source>
        <dbReference type="EMBL" id="OXA37902.1"/>
    </source>
</evidence>
<dbReference type="Proteomes" id="UP000198287">
    <property type="component" value="Unassembled WGS sequence"/>
</dbReference>
<name>A0A226CX51_FOLCA</name>
<dbReference type="EMBL" id="LNIX01000051">
    <property type="protein sequence ID" value="OXA37902.1"/>
    <property type="molecule type" value="Genomic_DNA"/>
</dbReference>
<comment type="caution">
    <text evidence="1">The sequence shown here is derived from an EMBL/GenBank/DDBJ whole genome shotgun (WGS) entry which is preliminary data.</text>
</comment>
<reference evidence="1 2" key="1">
    <citation type="submission" date="2015-12" db="EMBL/GenBank/DDBJ databases">
        <title>The genome of Folsomia candida.</title>
        <authorList>
            <person name="Faddeeva A."/>
            <person name="Derks M.F."/>
            <person name="Anvar Y."/>
            <person name="Smit S."/>
            <person name="Van Straalen N."/>
            <person name="Roelofs D."/>
        </authorList>
    </citation>
    <scope>NUCLEOTIDE SEQUENCE [LARGE SCALE GENOMIC DNA]</scope>
    <source>
        <strain evidence="1 2">VU population</strain>
        <tissue evidence="1">Whole body</tissue>
    </source>
</reference>
<organism evidence="1 2">
    <name type="scientific">Folsomia candida</name>
    <name type="common">Springtail</name>
    <dbReference type="NCBI Taxonomy" id="158441"/>
    <lineage>
        <taxon>Eukaryota</taxon>
        <taxon>Metazoa</taxon>
        <taxon>Ecdysozoa</taxon>
        <taxon>Arthropoda</taxon>
        <taxon>Hexapoda</taxon>
        <taxon>Collembola</taxon>
        <taxon>Entomobryomorpha</taxon>
        <taxon>Isotomoidea</taxon>
        <taxon>Isotomidae</taxon>
        <taxon>Proisotominae</taxon>
        <taxon>Folsomia</taxon>
    </lineage>
</organism>
<proteinExistence type="predicted"/>
<evidence type="ECO:0000313" key="2">
    <source>
        <dbReference type="Proteomes" id="UP000198287"/>
    </source>
</evidence>
<accession>A0A226CX51</accession>